<feature type="region of interest" description="Disordered" evidence="1">
    <location>
        <begin position="52"/>
        <end position="83"/>
    </location>
</feature>
<reference evidence="2 3" key="1">
    <citation type="submission" date="2019-05" db="EMBL/GenBank/DDBJ databases">
        <title>Emergence of the Ug99 lineage of the wheat stem rust pathogen through somatic hybridization.</title>
        <authorList>
            <person name="Li F."/>
            <person name="Upadhyaya N.M."/>
            <person name="Sperschneider J."/>
            <person name="Matny O."/>
            <person name="Nguyen-Phuc H."/>
            <person name="Mago R."/>
            <person name="Raley C."/>
            <person name="Miller M.E."/>
            <person name="Silverstein K.A.T."/>
            <person name="Henningsen E."/>
            <person name="Hirsch C.D."/>
            <person name="Visser B."/>
            <person name="Pretorius Z.A."/>
            <person name="Steffenson B.J."/>
            <person name="Schwessinger B."/>
            <person name="Dodds P.N."/>
            <person name="Figueroa M."/>
        </authorList>
    </citation>
    <scope>NUCLEOTIDE SEQUENCE [LARGE SCALE GENOMIC DNA]</scope>
    <source>
        <strain evidence="2">21-0</strain>
    </source>
</reference>
<gene>
    <name evidence="2" type="ORF">PGT21_016241</name>
</gene>
<comment type="caution">
    <text evidence="2">The sequence shown here is derived from an EMBL/GenBank/DDBJ whole genome shotgun (WGS) entry which is preliminary data.</text>
</comment>
<evidence type="ECO:0000313" key="3">
    <source>
        <dbReference type="Proteomes" id="UP000324748"/>
    </source>
</evidence>
<name>A0A5B0PEV0_PUCGR</name>
<dbReference type="Proteomes" id="UP000324748">
    <property type="component" value="Unassembled WGS sequence"/>
</dbReference>
<organism evidence="2 3">
    <name type="scientific">Puccinia graminis f. sp. tritici</name>
    <dbReference type="NCBI Taxonomy" id="56615"/>
    <lineage>
        <taxon>Eukaryota</taxon>
        <taxon>Fungi</taxon>
        <taxon>Dikarya</taxon>
        <taxon>Basidiomycota</taxon>
        <taxon>Pucciniomycotina</taxon>
        <taxon>Pucciniomycetes</taxon>
        <taxon>Pucciniales</taxon>
        <taxon>Pucciniaceae</taxon>
        <taxon>Puccinia</taxon>
    </lineage>
</organism>
<proteinExistence type="predicted"/>
<evidence type="ECO:0000256" key="1">
    <source>
        <dbReference type="SAM" id="MobiDB-lite"/>
    </source>
</evidence>
<protein>
    <submittedName>
        <fullName evidence="2">Uncharacterized protein</fullName>
    </submittedName>
</protein>
<evidence type="ECO:0000313" key="2">
    <source>
        <dbReference type="EMBL" id="KAA1099653.1"/>
    </source>
</evidence>
<accession>A0A5B0PEV0</accession>
<dbReference type="EMBL" id="VSWC01000054">
    <property type="protein sequence ID" value="KAA1099653.1"/>
    <property type="molecule type" value="Genomic_DNA"/>
</dbReference>
<sequence length="83" mass="8675">MVQDVGIEAPSSAVIDLPRPRMPEACLLSLDLPLSKPGQAAATRSTAYMHQHGVANPDQPSLRAPRLSSGGKTRGSVLFQPAG</sequence>
<keyword evidence="3" id="KW-1185">Reference proteome</keyword>
<dbReference type="AlphaFoldDB" id="A0A5B0PEV0"/>